<accession>A0A7J5TLS1</accession>
<name>A0A7J5TLS1_BIFBI</name>
<reference evidence="1 2" key="1">
    <citation type="journal article" date="2019" name="Nat. Med.">
        <title>A library of human gut bacterial isolates paired with longitudinal multiomics data enables mechanistic microbiome research.</title>
        <authorList>
            <person name="Poyet M."/>
            <person name="Groussin M."/>
            <person name="Gibbons S.M."/>
            <person name="Avila-Pacheco J."/>
            <person name="Jiang X."/>
            <person name="Kearney S.M."/>
            <person name="Perrotta A.R."/>
            <person name="Berdy B."/>
            <person name="Zhao S."/>
            <person name="Lieberman T.D."/>
            <person name="Swanson P.K."/>
            <person name="Smith M."/>
            <person name="Roesemann S."/>
            <person name="Alexander J.E."/>
            <person name="Rich S.A."/>
            <person name="Livny J."/>
            <person name="Vlamakis H."/>
            <person name="Clish C."/>
            <person name="Bullock K."/>
            <person name="Deik A."/>
            <person name="Scott J."/>
            <person name="Pierce K.A."/>
            <person name="Xavier R.J."/>
            <person name="Alm E.J."/>
        </authorList>
    </citation>
    <scope>NUCLEOTIDE SEQUENCE [LARGE SCALE GENOMIC DNA]</scope>
    <source>
        <strain evidence="1 2">BIOML-A13</strain>
    </source>
</reference>
<sequence length="104" mass="12012">MEATQSCTQQHNLRKKRQLGRLTVPNYAIQDSDAFQAFRGDGIFQNLRKKRHLCSLNMSQITQAKTCALRKSANPQIRNSATLQLCVKRDILCIFLSLFTQRWV</sequence>
<dbReference type="AlphaFoldDB" id="A0A7J5TLS1"/>
<proteinExistence type="predicted"/>
<evidence type="ECO:0000313" key="2">
    <source>
        <dbReference type="Proteomes" id="UP000451386"/>
    </source>
</evidence>
<organism evidence="1 2">
    <name type="scientific">Bifidobacterium bifidum</name>
    <dbReference type="NCBI Taxonomy" id="1681"/>
    <lineage>
        <taxon>Bacteria</taxon>
        <taxon>Bacillati</taxon>
        <taxon>Actinomycetota</taxon>
        <taxon>Actinomycetes</taxon>
        <taxon>Bifidobacteriales</taxon>
        <taxon>Bifidobacteriaceae</taxon>
        <taxon>Bifidobacterium</taxon>
    </lineage>
</organism>
<protein>
    <submittedName>
        <fullName evidence="1">Uncharacterized protein</fullName>
    </submittedName>
</protein>
<gene>
    <name evidence="1" type="ORF">GBA83_09430</name>
</gene>
<dbReference type="EMBL" id="WDOP01000013">
    <property type="protein sequence ID" value="KAB7486064.1"/>
    <property type="molecule type" value="Genomic_DNA"/>
</dbReference>
<evidence type="ECO:0000313" key="1">
    <source>
        <dbReference type="EMBL" id="KAB7486064.1"/>
    </source>
</evidence>
<dbReference type="Proteomes" id="UP000451386">
    <property type="component" value="Unassembled WGS sequence"/>
</dbReference>
<comment type="caution">
    <text evidence="1">The sequence shown here is derived from an EMBL/GenBank/DDBJ whole genome shotgun (WGS) entry which is preliminary data.</text>
</comment>